<dbReference type="Proteomes" id="UP000308600">
    <property type="component" value="Unassembled WGS sequence"/>
</dbReference>
<proteinExistence type="predicted"/>
<dbReference type="EMBL" id="ML208333">
    <property type="protein sequence ID" value="TFK69327.1"/>
    <property type="molecule type" value="Genomic_DNA"/>
</dbReference>
<evidence type="ECO:0000313" key="1">
    <source>
        <dbReference type="EMBL" id="TFK69327.1"/>
    </source>
</evidence>
<accession>A0ACD3AVE6</accession>
<gene>
    <name evidence="1" type="ORF">BDN72DRAFT_619918</name>
</gene>
<protein>
    <submittedName>
        <fullName evidence="1">Uncharacterized protein</fullName>
    </submittedName>
</protein>
<reference evidence="1 2" key="1">
    <citation type="journal article" date="2019" name="Nat. Ecol. Evol.">
        <title>Megaphylogeny resolves global patterns of mushroom evolution.</title>
        <authorList>
            <person name="Varga T."/>
            <person name="Krizsan K."/>
            <person name="Foldi C."/>
            <person name="Dima B."/>
            <person name="Sanchez-Garcia M."/>
            <person name="Sanchez-Ramirez S."/>
            <person name="Szollosi G.J."/>
            <person name="Szarkandi J.G."/>
            <person name="Papp V."/>
            <person name="Albert L."/>
            <person name="Andreopoulos W."/>
            <person name="Angelini C."/>
            <person name="Antonin V."/>
            <person name="Barry K.W."/>
            <person name="Bougher N.L."/>
            <person name="Buchanan P."/>
            <person name="Buyck B."/>
            <person name="Bense V."/>
            <person name="Catcheside P."/>
            <person name="Chovatia M."/>
            <person name="Cooper J."/>
            <person name="Damon W."/>
            <person name="Desjardin D."/>
            <person name="Finy P."/>
            <person name="Geml J."/>
            <person name="Haridas S."/>
            <person name="Hughes K."/>
            <person name="Justo A."/>
            <person name="Karasinski D."/>
            <person name="Kautmanova I."/>
            <person name="Kiss B."/>
            <person name="Kocsube S."/>
            <person name="Kotiranta H."/>
            <person name="LaButti K.M."/>
            <person name="Lechner B.E."/>
            <person name="Liimatainen K."/>
            <person name="Lipzen A."/>
            <person name="Lukacs Z."/>
            <person name="Mihaltcheva S."/>
            <person name="Morgado L.N."/>
            <person name="Niskanen T."/>
            <person name="Noordeloos M.E."/>
            <person name="Ohm R.A."/>
            <person name="Ortiz-Santana B."/>
            <person name="Ovrebo C."/>
            <person name="Racz N."/>
            <person name="Riley R."/>
            <person name="Savchenko A."/>
            <person name="Shiryaev A."/>
            <person name="Soop K."/>
            <person name="Spirin V."/>
            <person name="Szebenyi C."/>
            <person name="Tomsovsky M."/>
            <person name="Tulloss R.E."/>
            <person name="Uehling J."/>
            <person name="Grigoriev I.V."/>
            <person name="Vagvolgyi C."/>
            <person name="Papp T."/>
            <person name="Martin F.M."/>
            <person name="Miettinen O."/>
            <person name="Hibbett D.S."/>
            <person name="Nagy L.G."/>
        </authorList>
    </citation>
    <scope>NUCLEOTIDE SEQUENCE [LARGE SCALE GENOMIC DNA]</scope>
    <source>
        <strain evidence="1 2">NL-1719</strain>
    </source>
</reference>
<sequence length="352" mass="38989">MGATTTNTTTPTNNKTAEFARLVDLFDRLTMRGQSGTTVLNSTTNDVVRPVTVVIPDDLAPVVKGLSNVMGNNIKLDDRSIRARGPIKTPVTCRVVPQKTVPPTRTANLDDPVDDLERDKDLDEADMKGEYVHEENELGAHAAEEEFLDGFPVGKQYPFTFKLMLHKLYGLDQWAKKVREVLETSQREFKPLAEQELLATPKADNDKDLLFGRASSIRRSPVTPLKKHRDGGSPVYMSRSISFGDGGCSPKPSPSNSNPGEVHAVKKRLVGRRKSIVDVEKAANGWVYNAKVSFADTNSKIQTSGQPTPTYVFVPQVDGLNPKEKIERRRRALSPAGLEEVERKQVKRPLAF</sequence>
<organism evidence="1 2">
    <name type="scientific">Pluteus cervinus</name>
    <dbReference type="NCBI Taxonomy" id="181527"/>
    <lineage>
        <taxon>Eukaryota</taxon>
        <taxon>Fungi</taxon>
        <taxon>Dikarya</taxon>
        <taxon>Basidiomycota</taxon>
        <taxon>Agaricomycotina</taxon>
        <taxon>Agaricomycetes</taxon>
        <taxon>Agaricomycetidae</taxon>
        <taxon>Agaricales</taxon>
        <taxon>Pluteineae</taxon>
        <taxon>Pluteaceae</taxon>
        <taxon>Pluteus</taxon>
    </lineage>
</organism>
<evidence type="ECO:0000313" key="2">
    <source>
        <dbReference type="Proteomes" id="UP000308600"/>
    </source>
</evidence>
<name>A0ACD3AVE6_9AGAR</name>
<keyword evidence="2" id="KW-1185">Reference proteome</keyword>